<gene>
    <name evidence="1" type="ORF">Syun_009761</name>
</gene>
<evidence type="ECO:0000313" key="2">
    <source>
        <dbReference type="Proteomes" id="UP001420932"/>
    </source>
</evidence>
<accession>A0AAP0KF91</accession>
<organism evidence="1 2">
    <name type="scientific">Stephania yunnanensis</name>
    <dbReference type="NCBI Taxonomy" id="152371"/>
    <lineage>
        <taxon>Eukaryota</taxon>
        <taxon>Viridiplantae</taxon>
        <taxon>Streptophyta</taxon>
        <taxon>Embryophyta</taxon>
        <taxon>Tracheophyta</taxon>
        <taxon>Spermatophyta</taxon>
        <taxon>Magnoliopsida</taxon>
        <taxon>Ranunculales</taxon>
        <taxon>Menispermaceae</taxon>
        <taxon>Menispermoideae</taxon>
        <taxon>Cissampelideae</taxon>
        <taxon>Stephania</taxon>
    </lineage>
</organism>
<proteinExistence type="predicted"/>
<dbReference type="EMBL" id="JBBNAF010000004">
    <property type="protein sequence ID" value="KAK9151452.1"/>
    <property type="molecule type" value="Genomic_DNA"/>
</dbReference>
<evidence type="ECO:0000313" key="1">
    <source>
        <dbReference type="EMBL" id="KAK9151452.1"/>
    </source>
</evidence>
<protein>
    <submittedName>
        <fullName evidence="1">Uncharacterized protein</fullName>
    </submittedName>
</protein>
<comment type="caution">
    <text evidence="1">The sequence shown here is derived from an EMBL/GenBank/DDBJ whole genome shotgun (WGS) entry which is preliminary data.</text>
</comment>
<sequence length="65" mass="7324">MSRQSCLAASVRSSELKIQERTIELHLIHVASIFEPDDGHGIDPFTKPNLYLAWSALVIARRHVV</sequence>
<name>A0AAP0KF91_9MAGN</name>
<dbReference type="Proteomes" id="UP001420932">
    <property type="component" value="Unassembled WGS sequence"/>
</dbReference>
<dbReference type="AlphaFoldDB" id="A0AAP0KF91"/>
<keyword evidence="2" id="KW-1185">Reference proteome</keyword>
<reference evidence="1 2" key="1">
    <citation type="submission" date="2024-01" db="EMBL/GenBank/DDBJ databases">
        <title>Genome assemblies of Stephania.</title>
        <authorList>
            <person name="Yang L."/>
        </authorList>
    </citation>
    <scope>NUCLEOTIDE SEQUENCE [LARGE SCALE GENOMIC DNA]</scope>
    <source>
        <strain evidence="1">YNDBR</strain>
        <tissue evidence="1">Leaf</tissue>
    </source>
</reference>